<accession>A0AAE2V9F9</accession>
<sequence>MKIGLLTIIAFAGLSSLIEAAPVKIKVEAKTALLANDFITAKFDLDSRRFSILDSQNGEILLENSEIKTKMKEGASLYVHRQEAVVDAFGKGQRLVLALSDYGLYRYSSHFKRRGLPAQQLFSYTLYENHPAIILGFGLKTPNYFSMRLRDITVLDGGRLFGGKEVSQSQTLNGSAGMDSTLVIKGLDRISCNSLLLTGKVNGKRRSIVWGGLGNKAYAKIATLKAGVLGLYAEDPIGILVDEDKDYLSEDTFYLDLTGLDPFETLERYGKAVRIANNASPNVYQAPVLCGWSVSHISKLPNINNSAKLVQEAELAKASQLTKYTEPMLRLEPDKYHLDTEQGWWDDQRFRQYGHLVPPYETVASWCKALEERGCSGYTYMQLGMPSDDFAKAHPEWMLFNDISELDRRGPGYEDKKNKHNHHQPYVTYDYTDKEYSKHFVKVWSAIRKAGVRGVKVDYPATAWRPEGGFDDRYASTNSAYRRAFSLLREAMGEDGLIDERNLGESGRPCLDLTAGLVDTQRTWGDDNKFVPEMVSRSGLRWYKNRTVFNYYSDTKAVHGLTPENLQSLITMNFLTSGRLDLATSYSLFTPEVTRIVSRSYPHYQEPMSARPLDAFTDISDPQVYELELTPDWRQVALYNTGAKRTIVSTALSGDRTTNAIGLDPSASYHGYEFWSDTYLGKIEGSGRVEQELEPGHCAMISVRKALDHPQVISTNRHLLQGWVDLTNVRWDESKRSLSGTAKVIAGEEFKIVIANNGIEMNQVKVDKGLATIAPHPTSRSLKVLSIESSQSGEVDWRVTQSH</sequence>
<dbReference type="RefSeq" id="WP_309489656.1">
    <property type="nucleotide sequence ID" value="NZ_JAENIG010000005.1"/>
</dbReference>
<dbReference type="AlphaFoldDB" id="A0AAE2V9F9"/>
<evidence type="ECO:0000313" key="2">
    <source>
        <dbReference type="Proteomes" id="UP000634206"/>
    </source>
</evidence>
<protein>
    <submittedName>
        <fullName evidence="1">Uncharacterized protein</fullName>
    </submittedName>
</protein>
<dbReference type="InterPro" id="IPR017853">
    <property type="entry name" value="GH"/>
</dbReference>
<dbReference type="InterPro" id="IPR013785">
    <property type="entry name" value="Aldolase_TIM"/>
</dbReference>
<dbReference type="SUPFAM" id="SSF51445">
    <property type="entry name" value="(Trans)glycosidases"/>
    <property type="match status" value="1"/>
</dbReference>
<reference evidence="1" key="1">
    <citation type="submission" date="2021-01" db="EMBL/GenBank/DDBJ databases">
        <title>Modified the classification status of verrucomicrobia.</title>
        <authorList>
            <person name="Feng X."/>
        </authorList>
    </citation>
    <scope>NUCLEOTIDE SEQUENCE</scope>
    <source>
        <strain evidence="1">5K15</strain>
    </source>
</reference>
<dbReference type="Proteomes" id="UP000634206">
    <property type="component" value="Unassembled WGS sequence"/>
</dbReference>
<name>A0AAE2V9F9_9BACT</name>
<gene>
    <name evidence="1" type="ORF">JIN83_08735</name>
</gene>
<evidence type="ECO:0000313" key="1">
    <source>
        <dbReference type="EMBL" id="MBK1855043.1"/>
    </source>
</evidence>
<dbReference type="EMBL" id="JAENIG010000005">
    <property type="protein sequence ID" value="MBK1855043.1"/>
    <property type="molecule type" value="Genomic_DNA"/>
</dbReference>
<dbReference type="Gene3D" id="3.20.20.70">
    <property type="entry name" value="Aldolase class I"/>
    <property type="match status" value="1"/>
</dbReference>
<keyword evidence="2" id="KW-1185">Reference proteome</keyword>
<proteinExistence type="predicted"/>
<organism evidence="1 2">
    <name type="scientific">Oceaniferula flava</name>
    <dbReference type="NCBI Taxonomy" id="2800421"/>
    <lineage>
        <taxon>Bacteria</taxon>
        <taxon>Pseudomonadati</taxon>
        <taxon>Verrucomicrobiota</taxon>
        <taxon>Verrucomicrobiia</taxon>
        <taxon>Verrucomicrobiales</taxon>
        <taxon>Verrucomicrobiaceae</taxon>
        <taxon>Oceaniferula</taxon>
    </lineage>
</organism>
<comment type="caution">
    <text evidence="1">The sequence shown here is derived from an EMBL/GenBank/DDBJ whole genome shotgun (WGS) entry which is preliminary data.</text>
</comment>